<reference evidence="1 2" key="1">
    <citation type="submission" date="2020-08" db="EMBL/GenBank/DDBJ databases">
        <title>Sequencing the genomes of 1000 actinobacteria strains.</title>
        <authorList>
            <person name="Klenk H.-P."/>
        </authorList>
    </citation>
    <scope>NUCLEOTIDE SEQUENCE [LARGE SCALE GENOMIC DNA]</scope>
    <source>
        <strain evidence="1 2">DSM 22826</strain>
    </source>
</reference>
<gene>
    <name evidence="1" type="ORF">E9229_003201</name>
</gene>
<evidence type="ECO:0008006" key="3">
    <source>
        <dbReference type="Google" id="ProtNLM"/>
    </source>
</evidence>
<dbReference type="InterPro" id="IPR023393">
    <property type="entry name" value="START-like_dom_sf"/>
</dbReference>
<dbReference type="AlphaFoldDB" id="A0A839QQB3"/>
<accession>A0A839QQB3</accession>
<evidence type="ECO:0000313" key="1">
    <source>
        <dbReference type="EMBL" id="MBB2996954.1"/>
    </source>
</evidence>
<dbReference type="EMBL" id="JACHVS010000002">
    <property type="protein sequence ID" value="MBB2996954.1"/>
    <property type="molecule type" value="Genomic_DNA"/>
</dbReference>
<dbReference type="SUPFAM" id="SSF55961">
    <property type="entry name" value="Bet v1-like"/>
    <property type="match status" value="1"/>
</dbReference>
<dbReference type="Gene3D" id="3.30.530.20">
    <property type="match status" value="1"/>
</dbReference>
<evidence type="ECO:0000313" key="2">
    <source>
        <dbReference type="Proteomes" id="UP000523000"/>
    </source>
</evidence>
<comment type="caution">
    <text evidence="1">The sequence shown here is derived from an EMBL/GenBank/DDBJ whole genome shotgun (WGS) entry which is preliminary data.</text>
</comment>
<dbReference type="Proteomes" id="UP000523000">
    <property type="component" value="Unassembled WGS sequence"/>
</dbReference>
<protein>
    <recommendedName>
        <fullName evidence="3">SRPBCC family protein</fullName>
    </recommendedName>
</protein>
<organism evidence="1 2">
    <name type="scientific">Paeniglutamicibacter cryotolerans</name>
    <dbReference type="NCBI Taxonomy" id="670079"/>
    <lineage>
        <taxon>Bacteria</taxon>
        <taxon>Bacillati</taxon>
        <taxon>Actinomycetota</taxon>
        <taxon>Actinomycetes</taxon>
        <taxon>Micrococcales</taxon>
        <taxon>Micrococcaceae</taxon>
        <taxon>Paeniglutamicibacter</taxon>
    </lineage>
</organism>
<proteinExistence type="predicted"/>
<sequence>MEFSQEITVTVPRDHFIELFDAPENLPLWQKGLLSFDAVSGTPGEPGSTSRLTFKRGNGTLEMIETIIRRNLPDSFDGSYEAKDLRIVYGNDFQDIDGTSTRWVARNSHEFTGFMKVRALLFGKSFPKQGLKMMEAFKEFAEAHR</sequence>
<keyword evidence="2" id="KW-1185">Reference proteome</keyword>
<dbReference type="RefSeq" id="WP_183512525.1">
    <property type="nucleotide sequence ID" value="NZ_BAABGK010000109.1"/>
</dbReference>
<name>A0A839QQB3_9MICC</name>
<dbReference type="CDD" id="cd07812">
    <property type="entry name" value="SRPBCC"/>
    <property type="match status" value="1"/>
</dbReference>